<feature type="chain" id="PRO_5046712787" description="Outer membrane protein beta-barrel domain-containing protein" evidence="1">
    <location>
        <begin position="24"/>
        <end position="251"/>
    </location>
</feature>
<reference evidence="3" key="1">
    <citation type="journal article" date="2019" name="Int. J. Syst. Evol. Microbiol.">
        <title>The Global Catalogue of Microorganisms (GCM) 10K type strain sequencing project: providing services to taxonomists for standard genome sequencing and annotation.</title>
        <authorList>
            <consortium name="The Broad Institute Genomics Platform"/>
            <consortium name="The Broad Institute Genome Sequencing Center for Infectious Disease"/>
            <person name="Wu L."/>
            <person name="Ma J."/>
        </authorList>
    </citation>
    <scope>NUCLEOTIDE SEQUENCE [LARGE SCALE GENOMIC DNA]</scope>
    <source>
        <strain evidence="3">VKM B-3226</strain>
    </source>
</reference>
<sequence>MKMTRNILVAGLAAALAATPALAQDGSWHYSATSYLWFPDTKTRVQTSRGPAESELSVSDALENLDMGVMLTAQARRDRWSLVADLIYLDVDGSAPSPFGLLFSEVATESRLTSISGYALYQVWANPDHSLDLGMGFRAGKADVTTTLRAGVLPQEKLHVTDNWVDPLVALRYTGQIAQGWSANLALDYGGFGIGSASDETWQVVATVGYQLSERWSLQGGYRHLRIDQEKDGLPYRLEMSGPVIGVSMRF</sequence>
<dbReference type="Proteomes" id="UP001595596">
    <property type="component" value="Unassembled WGS sequence"/>
</dbReference>
<dbReference type="RefSeq" id="WP_379032701.1">
    <property type="nucleotide sequence ID" value="NZ_JBHRXE010000050.1"/>
</dbReference>
<dbReference type="InterPro" id="IPR011250">
    <property type="entry name" value="OMP/PagP_B-barrel"/>
</dbReference>
<dbReference type="SUPFAM" id="SSF56925">
    <property type="entry name" value="OMPA-like"/>
    <property type="match status" value="1"/>
</dbReference>
<proteinExistence type="predicted"/>
<name>A0ABV7S3W1_9RHOB</name>
<protein>
    <recommendedName>
        <fullName evidence="4">Outer membrane protein beta-barrel domain-containing protein</fullName>
    </recommendedName>
</protein>
<gene>
    <name evidence="2" type="ORF">ACFOMP_17020</name>
</gene>
<dbReference type="EMBL" id="JBHRXE010000050">
    <property type="protein sequence ID" value="MFC3571163.1"/>
    <property type="molecule type" value="Genomic_DNA"/>
</dbReference>
<evidence type="ECO:0000313" key="3">
    <source>
        <dbReference type="Proteomes" id="UP001595596"/>
    </source>
</evidence>
<evidence type="ECO:0008006" key="4">
    <source>
        <dbReference type="Google" id="ProtNLM"/>
    </source>
</evidence>
<organism evidence="2 3">
    <name type="scientific">Paracoccus simplex</name>
    <dbReference type="NCBI Taxonomy" id="2086346"/>
    <lineage>
        <taxon>Bacteria</taxon>
        <taxon>Pseudomonadati</taxon>
        <taxon>Pseudomonadota</taxon>
        <taxon>Alphaproteobacteria</taxon>
        <taxon>Rhodobacterales</taxon>
        <taxon>Paracoccaceae</taxon>
        <taxon>Paracoccus</taxon>
    </lineage>
</organism>
<evidence type="ECO:0000256" key="1">
    <source>
        <dbReference type="SAM" id="SignalP"/>
    </source>
</evidence>
<accession>A0ABV7S3W1</accession>
<comment type="caution">
    <text evidence="2">The sequence shown here is derived from an EMBL/GenBank/DDBJ whole genome shotgun (WGS) entry which is preliminary data.</text>
</comment>
<feature type="signal peptide" evidence="1">
    <location>
        <begin position="1"/>
        <end position="23"/>
    </location>
</feature>
<keyword evidence="3" id="KW-1185">Reference proteome</keyword>
<keyword evidence="1" id="KW-0732">Signal</keyword>
<evidence type="ECO:0000313" key="2">
    <source>
        <dbReference type="EMBL" id="MFC3571163.1"/>
    </source>
</evidence>